<sequence length="97" mass="10832">MGPSARTCSSQQLDVRGEWKMEKPRIENYSAREQIPLKLQKNGRARKRGTWRKHTSLIFSQTLRRETMDGDVYGSSGNVDRNGDGGDGPKLEAGGHS</sequence>
<gene>
    <name evidence="2" type="ORF">H6P81_001674</name>
</gene>
<comment type="caution">
    <text evidence="2">The sequence shown here is derived from an EMBL/GenBank/DDBJ whole genome shotgun (WGS) entry which is preliminary data.</text>
</comment>
<dbReference type="AlphaFoldDB" id="A0AAV7FAS3"/>
<name>A0AAV7FAS3_ARIFI</name>
<dbReference type="EMBL" id="JAINDJ010000002">
    <property type="protein sequence ID" value="KAG9457166.1"/>
    <property type="molecule type" value="Genomic_DNA"/>
</dbReference>
<evidence type="ECO:0000313" key="2">
    <source>
        <dbReference type="EMBL" id="KAG9457166.1"/>
    </source>
</evidence>
<protein>
    <submittedName>
        <fullName evidence="2">Uncharacterized protein</fullName>
    </submittedName>
</protein>
<feature type="region of interest" description="Disordered" evidence="1">
    <location>
        <begin position="68"/>
        <end position="97"/>
    </location>
</feature>
<organism evidence="2 3">
    <name type="scientific">Aristolochia fimbriata</name>
    <name type="common">White veined hardy Dutchman's pipe vine</name>
    <dbReference type="NCBI Taxonomy" id="158543"/>
    <lineage>
        <taxon>Eukaryota</taxon>
        <taxon>Viridiplantae</taxon>
        <taxon>Streptophyta</taxon>
        <taxon>Embryophyta</taxon>
        <taxon>Tracheophyta</taxon>
        <taxon>Spermatophyta</taxon>
        <taxon>Magnoliopsida</taxon>
        <taxon>Magnoliidae</taxon>
        <taxon>Piperales</taxon>
        <taxon>Aristolochiaceae</taxon>
        <taxon>Aristolochia</taxon>
    </lineage>
</organism>
<reference evidence="2 3" key="1">
    <citation type="submission" date="2021-07" db="EMBL/GenBank/DDBJ databases">
        <title>The Aristolochia fimbriata genome: insights into angiosperm evolution, floral development and chemical biosynthesis.</title>
        <authorList>
            <person name="Jiao Y."/>
        </authorList>
    </citation>
    <scope>NUCLEOTIDE SEQUENCE [LARGE SCALE GENOMIC DNA]</scope>
    <source>
        <strain evidence="2">IBCAS-2021</strain>
        <tissue evidence="2">Leaf</tissue>
    </source>
</reference>
<feature type="compositionally biased region" description="Basic and acidic residues" evidence="1">
    <location>
        <begin position="81"/>
        <end position="97"/>
    </location>
</feature>
<accession>A0AAV7FAS3</accession>
<evidence type="ECO:0000256" key="1">
    <source>
        <dbReference type="SAM" id="MobiDB-lite"/>
    </source>
</evidence>
<keyword evidence="3" id="KW-1185">Reference proteome</keyword>
<proteinExistence type="predicted"/>
<evidence type="ECO:0000313" key="3">
    <source>
        <dbReference type="Proteomes" id="UP000825729"/>
    </source>
</evidence>
<dbReference type="Proteomes" id="UP000825729">
    <property type="component" value="Unassembled WGS sequence"/>
</dbReference>